<accession>A0A8J2JPJ5</accession>
<dbReference type="GO" id="GO:0030942">
    <property type="term" value="F:endoplasmic reticulum signal peptide binding"/>
    <property type="evidence" value="ECO:0007669"/>
    <property type="project" value="UniProtKB-UniRule"/>
</dbReference>
<evidence type="ECO:0000256" key="3">
    <source>
        <dbReference type="SAM" id="MobiDB-lite"/>
    </source>
</evidence>
<keyword evidence="2" id="KW-0963">Cytoplasm</keyword>
<dbReference type="EMBL" id="CAJVCH010094028">
    <property type="protein sequence ID" value="CAG7722953.1"/>
    <property type="molecule type" value="Genomic_DNA"/>
</dbReference>
<comment type="subunit">
    <text evidence="2">Heterodimer with SRP9; binds RNA as heterodimer. Component of a signal recognition particle (SRP) complex that consists of a 7SL RNA molecule of 300 nucleotides and six protein subunits: SRP72, SRP68, SRP54, SRP19, SRP14 and SRP9.</text>
</comment>
<reference evidence="4" key="1">
    <citation type="submission" date="2021-06" db="EMBL/GenBank/DDBJ databases">
        <authorList>
            <person name="Hodson N. C."/>
            <person name="Mongue J. A."/>
            <person name="Jaron S. K."/>
        </authorList>
    </citation>
    <scope>NUCLEOTIDE SEQUENCE</scope>
</reference>
<proteinExistence type="inferred from homology"/>
<dbReference type="GO" id="GO:0008312">
    <property type="term" value="F:7S RNA binding"/>
    <property type="evidence" value="ECO:0007669"/>
    <property type="project" value="UniProtKB-UniRule"/>
</dbReference>
<comment type="function">
    <text evidence="2">Component of the signal recognition particle (SRP) complex, a ribonucleoprotein complex that mediates the cotranslational targeting of secretory and membrane proteins to the endoplasmic reticulum (ER). SRP9 together with SRP14 and the Alu portion of the SRP RNA, constitutes the elongation arrest domain of SRP. The complex of SRP9 and SRP14 is required for SRP RNA binding.</text>
</comment>
<dbReference type="OrthoDB" id="19209at2759"/>
<dbReference type="GO" id="GO:0006614">
    <property type="term" value="P:SRP-dependent cotranslational protein targeting to membrane"/>
    <property type="evidence" value="ECO:0007669"/>
    <property type="project" value="UniProtKB-UniRule"/>
</dbReference>
<comment type="subcellular location">
    <subcellularLocation>
        <location evidence="2">Cytoplasm</location>
    </subcellularLocation>
</comment>
<evidence type="ECO:0000313" key="5">
    <source>
        <dbReference type="Proteomes" id="UP000708208"/>
    </source>
</evidence>
<evidence type="ECO:0000256" key="2">
    <source>
        <dbReference type="RuleBase" id="RU368100"/>
    </source>
</evidence>
<keyword evidence="2" id="KW-0687">Ribonucleoprotein</keyword>
<dbReference type="FunFam" id="3.30.720.10:FF:000003">
    <property type="entry name" value="Signal recognition particle 14"/>
    <property type="match status" value="1"/>
</dbReference>
<keyword evidence="2" id="KW-0694">RNA-binding</keyword>
<dbReference type="Proteomes" id="UP000708208">
    <property type="component" value="Unassembled WGS sequence"/>
</dbReference>
<protein>
    <recommendedName>
        <fullName evidence="2">Signal recognition particle 14 kDa protein</fullName>
        <shortName evidence="2">SRP14</shortName>
    </recommendedName>
</protein>
<name>A0A8J2JPJ5_9HEXA</name>
<comment type="similarity">
    <text evidence="2">Belongs to the SRP14 family.</text>
</comment>
<dbReference type="AlphaFoldDB" id="A0A8J2JPJ5"/>
<comment type="caution">
    <text evidence="4">The sequence shown here is derived from an EMBL/GenBank/DDBJ whole genome shotgun (WGS) entry which is preliminary data.</text>
</comment>
<evidence type="ECO:0000256" key="1">
    <source>
        <dbReference type="ARBA" id="ARBA00023135"/>
    </source>
</evidence>
<dbReference type="GO" id="GO:0005786">
    <property type="term" value="C:signal recognition particle, endoplasmic reticulum targeting"/>
    <property type="evidence" value="ECO:0007669"/>
    <property type="project" value="UniProtKB-UniRule"/>
</dbReference>
<gene>
    <name evidence="4" type="ORF">AFUS01_LOCUS12062</name>
</gene>
<keyword evidence="1 2" id="KW-0733">Signal recognition particle</keyword>
<keyword evidence="5" id="KW-1185">Reference proteome</keyword>
<feature type="region of interest" description="Disordered" evidence="3">
    <location>
        <begin position="35"/>
        <end position="57"/>
    </location>
</feature>
<feature type="compositionally biased region" description="Basic residues" evidence="3">
    <location>
        <begin position="46"/>
        <end position="56"/>
    </location>
</feature>
<sequence>MVFLENDTFLLELTRLFQKSKGTGTGQVSIVMKKYNGQDRPTPSLKPKKIKDKKGKVKETIVPKPKVHPVEQHSCLMRAKLHNRKISTVVNSKDVNRFQLAYCNLLKGNMDNLKKLKKTKSKTAKATS</sequence>
<dbReference type="InterPro" id="IPR003210">
    <property type="entry name" value="Signal_recog_particle_SRP14"/>
</dbReference>
<dbReference type="Pfam" id="PF02290">
    <property type="entry name" value="SRP14"/>
    <property type="match status" value="1"/>
</dbReference>
<evidence type="ECO:0000313" key="4">
    <source>
        <dbReference type="EMBL" id="CAG7722953.1"/>
    </source>
</evidence>
<dbReference type="PANTHER" id="PTHR12013">
    <property type="entry name" value="SIGNAL RECOGNITION PARTICLE 14 KD PROTEIN"/>
    <property type="match status" value="1"/>
</dbReference>
<organism evidence="4 5">
    <name type="scientific">Allacma fusca</name>
    <dbReference type="NCBI Taxonomy" id="39272"/>
    <lineage>
        <taxon>Eukaryota</taxon>
        <taxon>Metazoa</taxon>
        <taxon>Ecdysozoa</taxon>
        <taxon>Arthropoda</taxon>
        <taxon>Hexapoda</taxon>
        <taxon>Collembola</taxon>
        <taxon>Symphypleona</taxon>
        <taxon>Sminthuridae</taxon>
        <taxon>Allacma</taxon>
    </lineage>
</organism>